<reference evidence="4 5" key="1">
    <citation type="submission" date="2016-10" db="EMBL/GenBank/DDBJ databases">
        <authorList>
            <person name="de Groot N.N."/>
        </authorList>
    </citation>
    <scope>NUCLEOTIDE SEQUENCE [LARGE SCALE GENOMIC DNA]</scope>
    <source>
        <strain evidence="4 5">DSM 19938</strain>
    </source>
</reference>
<dbReference type="InterPro" id="IPR006860">
    <property type="entry name" value="FecR"/>
</dbReference>
<evidence type="ECO:0000256" key="1">
    <source>
        <dbReference type="SAM" id="Phobius"/>
    </source>
</evidence>
<organism evidence="4 5">
    <name type="scientific">Dyadobacter koreensis</name>
    <dbReference type="NCBI Taxonomy" id="408657"/>
    <lineage>
        <taxon>Bacteria</taxon>
        <taxon>Pseudomonadati</taxon>
        <taxon>Bacteroidota</taxon>
        <taxon>Cytophagia</taxon>
        <taxon>Cytophagales</taxon>
        <taxon>Spirosomataceae</taxon>
        <taxon>Dyadobacter</taxon>
    </lineage>
</organism>
<dbReference type="AlphaFoldDB" id="A0A1H6QI94"/>
<dbReference type="PIRSF" id="PIRSF018266">
    <property type="entry name" value="FecR"/>
    <property type="match status" value="1"/>
</dbReference>
<feature type="domain" description="FecR protein" evidence="2">
    <location>
        <begin position="121"/>
        <end position="209"/>
    </location>
</feature>
<evidence type="ECO:0000259" key="2">
    <source>
        <dbReference type="Pfam" id="PF04773"/>
    </source>
</evidence>
<dbReference type="InterPro" id="IPR012373">
    <property type="entry name" value="Ferrdict_sens_TM"/>
</dbReference>
<dbReference type="OrthoDB" id="645173at2"/>
<dbReference type="PANTHER" id="PTHR30273">
    <property type="entry name" value="PERIPLASMIC SIGNAL SENSOR AND SIGMA FACTOR ACTIVATOR FECR-RELATED"/>
    <property type="match status" value="1"/>
</dbReference>
<evidence type="ECO:0000313" key="4">
    <source>
        <dbReference type="EMBL" id="SEI39897.1"/>
    </source>
</evidence>
<proteinExistence type="predicted"/>
<sequence>MNQYDFDLLLQKYLAGECSPSEQQQILEWSENMLQTSRVAVSTFEKERIRKRIWKRLRSARKPAVYQTPWFKAGLAACILGLLVYGWGVYLGSPVLKKTSEIATLDSGSSQGTIQVKNTTDGPYKVILEDGSAVILKPESTIHYPKHFSEKARIVLLSGEAFFDVSKNPKRPFFVYTGELITRVLGTSFTVKSFNSAKSVEVSVVTGRVSVYENTKKTAEKRNGIILSPNQKIRFDSQVKTLVPELVEEPVMVYQPQKKESFIFEETPLAQVIARIQQVYGFEIVLESAALEPCVFTGDLNELSLHSKLRMVCKSVNATYELRGTTLFINGDGCNN</sequence>
<keyword evidence="5" id="KW-1185">Reference proteome</keyword>
<evidence type="ECO:0000313" key="5">
    <source>
        <dbReference type="Proteomes" id="UP000199532"/>
    </source>
</evidence>
<gene>
    <name evidence="4" type="ORF">SAMN04487995_0392</name>
</gene>
<protein>
    <submittedName>
        <fullName evidence="4">FecR family protein</fullName>
    </submittedName>
</protein>
<dbReference type="Gene3D" id="3.55.50.30">
    <property type="match status" value="1"/>
</dbReference>
<keyword evidence="1" id="KW-0812">Transmembrane</keyword>
<accession>A0A1H6QI94</accession>
<dbReference type="EMBL" id="FNXY01000001">
    <property type="protein sequence ID" value="SEI39897.1"/>
    <property type="molecule type" value="Genomic_DNA"/>
</dbReference>
<evidence type="ECO:0000259" key="3">
    <source>
        <dbReference type="Pfam" id="PF16344"/>
    </source>
</evidence>
<dbReference type="RefSeq" id="WP_090331398.1">
    <property type="nucleotide sequence ID" value="NZ_FNXY01000001.1"/>
</dbReference>
<dbReference type="Gene3D" id="2.60.120.1440">
    <property type="match status" value="1"/>
</dbReference>
<dbReference type="Pfam" id="PF04773">
    <property type="entry name" value="FecR"/>
    <property type="match status" value="1"/>
</dbReference>
<dbReference type="GO" id="GO:0016989">
    <property type="term" value="F:sigma factor antagonist activity"/>
    <property type="evidence" value="ECO:0007669"/>
    <property type="project" value="TreeGrafter"/>
</dbReference>
<name>A0A1H6QI94_9BACT</name>
<feature type="domain" description="Protein FecR C-terminal" evidence="3">
    <location>
        <begin position="262"/>
        <end position="329"/>
    </location>
</feature>
<dbReference type="Pfam" id="PF16344">
    <property type="entry name" value="FecR_C"/>
    <property type="match status" value="1"/>
</dbReference>
<dbReference type="STRING" id="408657.SAMN04487995_0392"/>
<dbReference type="Proteomes" id="UP000199532">
    <property type="component" value="Unassembled WGS sequence"/>
</dbReference>
<keyword evidence="1" id="KW-1133">Transmembrane helix</keyword>
<keyword evidence="1" id="KW-0472">Membrane</keyword>
<feature type="transmembrane region" description="Helical" evidence="1">
    <location>
        <begin position="70"/>
        <end position="90"/>
    </location>
</feature>
<dbReference type="InterPro" id="IPR032508">
    <property type="entry name" value="FecR_C"/>
</dbReference>
<dbReference type="PANTHER" id="PTHR30273:SF2">
    <property type="entry name" value="PROTEIN FECR"/>
    <property type="match status" value="1"/>
</dbReference>